<dbReference type="EMBL" id="LIZY01000012">
    <property type="protein sequence ID" value="KPJ64689.1"/>
    <property type="molecule type" value="Genomic_DNA"/>
</dbReference>
<gene>
    <name evidence="2" type="ORF">AMK68_00920</name>
</gene>
<dbReference type="Proteomes" id="UP000052020">
    <property type="component" value="Unassembled WGS sequence"/>
</dbReference>
<proteinExistence type="predicted"/>
<accession>A0A0S7XQB6</accession>
<comment type="caution">
    <text evidence="2">The sequence shown here is derived from an EMBL/GenBank/DDBJ whole genome shotgun (WGS) entry which is preliminary data.</text>
</comment>
<feature type="compositionally biased region" description="Basic residues" evidence="1">
    <location>
        <begin position="600"/>
        <end position="617"/>
    </location>
</feature>
<organism evidence="2 3">
    <name type="scientific">candidate division KD3-62 bacterium DG_56</name>
    <dbReference type="NCBI Taxonomy" id="1704032"/>
    <lineage>
        <taxon>Bacteria</taxon>
        <taxon>candidate division KD3-62</taxon>
    </lineage>
</organism>
<name>A0A0S7XQB6_9BACT</name>
<reference evidence="2 3" key="1">
    <citation type="journal article" date="2015" name="Microbiome">
        <title>Genomic resolution of linkages in carbon, nitrogen, and sulfur cycling among widespread estuary sediment bacteria.</title>
        <authorList>
            <person name="Baker B.J."/>
            <person name="Lazar C.S."/>
            <person name="Teske A.P."/>
            <person name="Dick G.J."/>
        </authorList>
    </citation>
    <scope>NUCLEOTIDE SEQUENCE [LARGE SCALE GENOMIC DNA]</scope>
    <source>
        <strain evidence="2">DG_56</strain>
    </source>
</reference>
<evidence type="ECO:0000313" key="2">
    <source>
        <dbReference type="EMBL" id="KPJ64689.1"/>
    </source>
</evidence>
<feature type="region of interest" description="Disordered" evidence="1">
    <location>
        <begin position="597"/>
        <end position="617"/>
    </location>
</feature>
<evidence type="ECO:0000256" key="1">
    <source>
        <dbReference type="SAM" id="MobiDB-lite"/>
    </source>
</evidence>
<protein>
    <submittedName>
        <fullName evidence="2">Uncharacterized protein</fullName>
    </submittedName>
</protein>
<evidence type="ECO:0000313" key="3">
    <source>
        <dbReference type="Proteomes" id="UP000052020"/>
    </source>
</evidence>
<dbReference type="AlphaFoldDB" id="A0A0S7XQB6"/>
<sequence>MPIVEIAATPLEGTAFQYVEDLLLGVMLDRPLPAKTAELAMALPEELGATPRLLRKVLANSEKFLMRERRWDLALRELTERTVDGSLEQALRWRGMPMSLRSLCNEMALLHQQSVEGFEEALPKLLRSRDKYFQTPGGDWGLSEWLLAAEPGEDEESVFLRNFFFETETAQALVEKCLASGASARESARNAAVKIVEAIGEPVPHKILSFALWRLHQGELDSKALYDELLEEDRLLAMSPGRWALASDTEKYRRALARAAKRIEEEEPEELPDMGGEIAVMPADLDEIFGLMEENLRPYNVAELAELIFEVSPGAKGYRKAAKALNDALAAEERFEKIGQNSWSLPQLMPDEIWELPPSLMVMRLDPSRLEDPEADAELSDDGLEGNLAELVHDSFYEDFGEEADAAIKVKDMPDTEITIPVLYDHLQAGTLKVRKMDRKFWPSGAPAVFANVFDDQDERLGLWVNLHDGLIFGIADWYRKRGVKPGHLLHFEKTERADEYRLTYRGDADKYVALDEARIESLRALAKEAEEESLSVFDVICRLLAEHRKGLHFYALWAEVNLVRRTPRRVVASDLSAYHCFYPRPPQSGNWVYDERKVSQGRKKTKKKHIKKAKAQ</sequence>